<dbReference type="Pfam" id="PF20703">
    <property type="entry name" value="nSTAND1"/>
    <property type="match status" value="1"/>
</dbReference>
<dbReference type="EMBL" id="AP023396">
    <property type="protein sequence ID" value="BCK57508.1"/>
    <property type="molecule type" value="Genomic_DNA"/>
</dbReference>
<keyword evidence="6" id="KW-1185">Reference proteome</keyword>
<evidence type="ECO:0000256" key="1">
    <source>
        <dbReference type="ARBA" id="ARBA00022574"/>
    </source>
</evidence>
<feature type="repeat" description="WD" evidence="3">
    <location>
        <begin position="1196"/>
        <end position="1229"/>
    </location>
</feature>
<evidence type="ECO:0000259" key="4">
    <source>
        <dbReference type="Pfam" id="PF20703"/>
    </source>
</evidence>
<evidence type="ECO:0000256" key="2">
    <source>
        <dbReference type="ARBA" id="ARBA00022737"/>
    </source>
</evidence>
<organism evidence="5 6">
    <name type="scientific">Nocardia wallacei</name>
    <dbReference type="NCBI Taxonomy" id="480035"/>
    <lineage>
        <taxon>Bacteria</taxon>
        <taxon>Bacillati</taxon>
        <taxon>Actinomycetota</taxon>
        <taxon>Actinomycetes</taxon>
        <taxon>Mycobacteriales</taxon>
        <taxon>Nocardiaceae</taxon>
        <taxon>Nocardia</taxon>
    </lineage>
</organism>
<dbReference type="PROSITE" id="PS00678">
    <property type="entry name" value="WD_REPEATS_1"/>
    <property type="match status" value="5"/>
</dbReference>
<dbReference type="PROSITE" id="PS50082">
    <property type="entry name" value="WD_REPEATS_2"/>
    <property type="match status" value="8"/>
</dbReference>
<sequence>MTGGGRDPGGVGEESGSAANRVVDARAAQGVQIGDHNTQVIYSYRGTWTDGVAPAPLIGVSGEVESPYRGLGWFSERDAPFFFGRDAAIDQVLHRLSRRVREPGIVLVSGVSGAGKSSLMRAGVIPRIRGQGLGGVPRAHAWPCLLLTPGHSPVDELAVATAHLAGLEAATVRREVRDDPTGFAVTAAHAARTLSAPESGDAGGLVLIIDQFEQVFTQCSDSAQRQAFVTALHAAATTRHADTTVLVVLVVRADFEADCGDYEQLTDAVQQHYFVTAMTERQLRLAITEPAKRAGSRVEDDLTEQLLREIRTRTTDSTARVTERSTAGVLPLLSYALDRTWHARRGDTLSVADYENAGGIDRAVADNAQRAYDSLTPPQRTVARRIFTRLTVPGADGADYADRLRRRDITGVGDPGDIAAVLEAFAAERLLTLGADTVEISHEVLLTTWPLLRDTWLAETRADRVVLARLRAAAEEWSRHGRDASYLYTGSVLEVATAAVDRATADPTRHAPLGDIDARFLAAAKAADRARVRRRRALVGLLAAMVVVLATTAVVALRASNESSRQRDIAVARQLIAQSELLAGTDPLGARLSALAAWRIDPGSKSESRLAMVTAARSPLIGRIDGGNPWNTPFADRPDRGALVSFSPDGRIMAVGNIYGVTLWDPAARRQIGDIVPVPLVTAMQFAPDGKTLAIGTVNGMALWDTQTRQAMTEPLTVPAGRGGEVASITFAPDGGTMAVESFGGMFTPWNNSVMLWEVRTRKYLTSLVDLGNVRSMAFTPDGASLITGGDTLRRWDVRTGKPLGDLIPGADTAAISAVAMAPDGKTLAVGRVSGLVQWWDVTRPQQVGGESSGHIGAVSAIAFTPDSRTLATGGSDDTTQLWDVTTGAKIGAPVTNHSGGVSSVAFSTDGGTLGAGGLDQKVTLWDVRSRRPIGDALHGHAGPVSSVAFAPDARTLATAGEDGTTRLWDTQRQRQNGDSLSGHEGAVSSVAFSPDATMLATTGHDSTTRLWNVRNRQQIDVLPDSSYSWLSSVSFDRGGGVLATGAHDGTVRLWDVQRRSRIGDPLRWDGSDTISSVAFSPNGGILAVGSVRGLVAFYDTSGHRSLGDPSPDISHPVSSVAFSPDGETLAAGGSDGTVRLWDTRKRTAPSQLGEQTRPVSSVAFSPLDETLAVASDDGIVRLWDTRTRRQIGDPLAGPAGGVTSVAFSPDGGTLAVGNKDGTVRLWDVTFTAEPEKHLCDWADGRFTRDEWNRYVPKEQKYQQLCP</sequence>
<dbReference type="GeneID" id="80349719"/>
<dbReference type="InterPro" id="IPR020472">
    <property type="entry name" value="WD40_PAC1"/>
</dbReference>
<name>A0A7G1KQG3_9NOCA</name>
<feature type="repeat" description="WD" evidence="3">
    <location>
        <begin position="895"/>
        <end position="936"/>
    </location>
</feature>
<accession>A0A7G1KQG3</accession>
<feature type="repeat" description="WD" evidence="3">
    <location>
        <begin position="981"/>
        <end position="1022"/>
    </location>
</feature>
<dbReference type="PRINTS" id="PR00320">
    <property type="entry name" value="GPROTEINBRPT"/>
</dbReference>
<dbReference type="InterPro" id="IPR036322">
    <property type="entry name" value="WD40_repeat_dom_sf"/>
</dbReference>
<dbReference type="SUPFAM" id="SSF50978">
    <property type="entry name" value="WD40 repeat-like"/>
    <property type="match status" value="1"/>
</dbReference>
<keyword evidence="2" id="KW-0677">Repeat</keyword>
<dbReference type="SMART" id="SM00320">
    <property type="entry name" value="WD40"/>
    <property type="match status" value="13"/>
</dbReference>
<protein>
    <recommendedName>
        <fullName evidence="4">Novel STAND NTPase 1 domain-containing protein</fullName>
    </recommendedName>
</protein>
<dbReference type="InterPro" id="IPR001680">
    <property type="entry name" value="WD40_rpt"/>
</dbReference>
<dbReference type="KEGG" id="nwl:NWFMUON74_52800"/>
<dbReference type="SUPFAM" id="SSF52540">
    <property type="entry name" value="P-loop containing nucleoside triphosphate hydrolases"/>
    <property type="match status" value="1"/>
</dbReference>
<evidence type="ECO:0000313" key="5">
    <source>
        <dbReference type="EMBL" id="BCK57508.1"/>
    </source>
</evidence>
<dbReference type="PANTHER" id="PTHR19879">
    <property type="entry name" value="TRANSCRIPTION INITIATION FACTOR TFIID"/>
    <property type="match status" value="1"/>
</dbReference>
<feature type="repeat" description="WD" evidence="3">
    <location>
        <begin position="1153"/>
        <end position="1194"/>
    </location>
</feature>
<keyword evidence="1 3" id="KW-0853">WD repeat</keyword>
<dbReference type="SUPFAM" id="SSF50998">
    <property type="entry name" value="Quinoprotein alcohol dehydrogenase-like"/>
    <property type="match status" value="1"/>
</dbReference>
<evidence type="ECO:0000313" key="6">
    <source>
        <dbReference type="Proteomes" id="UP000516173"/>
    </source>
</evidence>
<dbReference type="PANTHER" id="PTHR19879:SF9">
    <property type="entry name" value="TRANSCRIPTION INITIATION FACTOR TFIID SUBUNIT 5"/>
    <property type="match status" value="1"/>
</dbReference>
<dbReference type="PROSITE" id="PS50294">
    <property type="entry name" value="WD_REPEATS_REGION"/>
    <property type="match status" value="8"/>
</dbReference>
<dbReference type="Gene3D" id="2.130.10.10">
    <property type="entry name" value="YVTN repeat-like/Quinoprotein amine dehydrogenase"/>
    <property type="match status" value="5"/>
</dbReference>
<dbReference type="Pfam" id="PF00400">
    <property type="entry name" value="WD40"/>
    <property type="match status" value="9"/>
</dbReference>
<feature type="repeat" description="WD" evidence="3">
    <location>
        <begin position="852"/>
        <end position="893"/>
    </location>
</feature>
<dbReference type="InterPro" id="IPR049052">
    <property type="entry name" value="nSTAND1"/>
</dbReference>
<dbReference type="InterPro" id="IPR019775">
    <property type="entry name" value="WD40_repeat_CS"/>
</dbReference>
<dbReference type="CDD" id="cd00200">
    <property type="entry name" value="WD40"/>
    <property type="match status" value="2"/>
</dbReference>
<dbReference type="InterPro" id="IPR027417">
    <property type="entry name" value="P-loop_NTPase"/>
</dbReference>
<dbReference type="InterPro" id="IPR015943">
    <property type="entry name" value="WD40/YVTN_repeat-like_dom_sf"/>
</dbReference>
<reference evidence="5 6" key="1">
    <citation type="submission" date="2020-08" db="EMBL/GenBank/DDBJ databases">
        <title>Genome Sequencing of Nocardia wallacei strain FMUON74 and assembly.</title>
        <authorList>
            <person name="Toyokawa M."/>
            <person name="Uesaka K."/>
        </authorList>
    </citation>
    <scope>NUCLEOTIDE SEQUENCE [LARGE SCALE GENOMIC DNA]</scope>
    <source>
        <strain evidence="5 6">FMUON74</strain>
    </source>
</reference>
<dbReference type="AlphaFoldDB" id="A0A7G1KQG3"/>
<gene>
    <name evidence="5" type="ORF">NWFMUON74_52800</name>
</gene>
<feature type="repeat" description="WD" evidence="3">
    <location>
        <begin position="1031"/>
        <end position="1065"/>
    </location>
</feature>
<feature type="repeat" description="WD" evidence="3">
    <location>
        <begin position="1118"/>
        <end position="1152"/>
    </location>
</feature>
<evidence type="ECO:0000256" key="3">
    <source>
        <dbReference type="PROSITE-ProRule" id="PRU00221"/>
    </source>
</evidence>
<dbReference type="RefSeq" id="WP_187684400.1">
    <property type="nucleotide sequence ID" value="NZ_AP023396.1"/>
</dbReference>
<proteinExistence type="predicted"/>
<dbReference type="Proteomes" id="UP000516173">
    <property type="component" value="Chromosome"/>
</dbReference>
<feature type="repeat" description="WD" evidence="3">
    <location>
        <begin position="938"/>
        <end position="979"/>
    </location>
</feature>
<feature type="domain" description="Novel STAND NTPase 1" evidence="4">
    <location>
        <begin position="67"/>
        <end position="484"/>
    </location>
</feature>
<dbReference type="InterPro" id="IPR011047">
    <property type="entry name" value="Quinoprotein_ADH-like_sf"/>
</dbReference>